<dbReference type="SUPFAM" id="SSF51261">
    <property type="entry name" value="Duplicated hybrid motif"/>
    <property type="match status" value="1"/>
</dbReference>
<dbReference type="InterPro" id="IPR011055">
    <property type="entry name" value="Dup_hybrid_motif"/>
</dbReference>
<sequence length="101" mass="10820">MVISPAQGRVVFAGWVVDRPVVTIDHGGGLLSSFEPVTALLDRGEAVEEGQPLGTVASLTSGSHCREGCLHWGVRLNGEYVNPLHYVLDRRPSVLLPLHGP</sequence>
<dbReference type="InterPro" id="IPR016047">
    <property type="entry name" value="M23ase_b-sheet_dom"/>
</dbReference>
<dbReference type="RefSeq" id="WP_343879505.1">
    <property type="nucleotide sequence ID" value="NZ_BAAAIJ010000036.1"/>
</dbReference>
<protein>
    <submittedName>
        <fullName evidence="2">Peptidoglycan DD-metalloendopeptidase family protein</fullName>
    </submittedName>
</protein>
<dbReference type="Proteomes" id="UP001597307">
    <property type="component" value="Unassembled WGS sequence"/>
</dbReference>
<evidence type="ECO:0000313" key="2">
    <source>
        <dbReference type="EMBL" id="MFD1847449.1"/>
    </source>
</evidence>
<keyword evidence="3" id="KW-1185">Reference proteome</keyword>
<name>A0ABW4Q9N3_9MICC</name>
<gene>
    <name evidence="2" type="ORF">ACFSFX_12685</name>
</gene>
<dbReference type="Pfam" id="PF01551">
    <property type="entry name" value="Peptidase_M23"/>
    <property type="match status" value="1"/>
</dbReference>
<dbReference type="CDD" id="cd12797">
    <property type="entry name" value="M23_peptidase"/>
    <property type="match status" value="1"/>
</dbReference>
<evidence type="ECO:0000313" key="3">
    <source>
        <dbReference type="Proteomes" id="UP001597307"/>
    </source>
</evidence>
<accession>A0ABW4Q9N3</accession>
<dbReference type="EMBL" id="JBHUGA010000052">
    <property type="protein sequence ID" value="MFD1847449.1"/>
    <property type="molecule type" value="Genomic_DNA"/>
</dbReference>
<organism evidence="2 3">
    <name type="scientific">Arthrobacter flavus</name>
    <dbReference type="NCBI Taxonomy" id="95172"/>
    <lineage>
        <taxon>Bacteria</taxon>
        <taxon>Bacillati</taxon>
        <taxon>Actinomycetota</taxon>
        <taxon>Actinomycetes</taxon>
        <taxon>Micrococcales</taxon>
        <taxon>Micrococcaceae</taxon>
        <taxon>Arthrobacter</taxon>
    </lineage>
</organism>
<reference evidence="3" key="1">
    <citation type="journal article" date="2019" name="Int. J. Syst. Evol. Microbiol.">
        <title>The Global Catalogue of Microorganisms (GCM) 10K type strain sequencing project: providing services to taxonomists for standard genome sequencing and annotation.</title>
        <authorList>
            <consortium name="The Broad Institute Genomics Platform"/>
            <consortium name="The Broad Institute Genome Sequencing Center for Infectious Disease"/>
            <person name="Wu L."/>
            <person name="Ma J."/>
        </authorList>
    </citation>
    <scope>NUCLEOTIDE SEQUENCE [LARGE SCALE GENOMIC DNA]</scope>
    <source>
        <strain evidence="3">JCM 11496</strain>
    </source>
</reference>
<feature type="domain" description="M23ase beta-sheet core" evidence="1">
    <location>
        <begin position="2"/>
        <end position="83"/>
    </location>
</feature>
<evidence type="ECO:0000259" key="1">
    <source>
        <dbReference type="Pfam" id="PF01551"/>
    </source>
</evidence>
<dbReference type="Gene3D" id="2.70.70.10">
    <property type="entry name" value="Glucose Permease (Domain IIA)"/>
    <property type="match status" value="1"/>
</dbReference>
<comment type="caution">
    <text evidence="2">The sequence shown here is derived from an EMBL/GenBank/DDBJ whole genome shotgun (WGS) entry which is preliminary data.</text>
</comment>
<proteinExistence type="predicted"/>